<dbReference type="KEGG" id="sshi:J5U23_01744"/>
<evidence type="ECO:0000313" key="4">
    <source>
        <dbReference type="Proteomes" id="UP000694018"/>
    </source>
</evidence>
<reference evidence="3" key="1">
    <citation type="journal article" date="2021" name="Environ. Microbiol.">
        <title>New insights into the diversity and evolution of the archaeal mobilome from three complete genomes of Saccharolobus shibatae.</title>
        <authorList>
            <person name="Medvedeva S."/>
            <person name="Brandt D."/>
            <person name="Cvirkaite-Krupovic V."/>
            <person name="Liu Y."/>
            <person name="Severinov K."/>
            <person name="Ishino S."/>
            <person name="Ishino Y."/>
            <person name="Prangishvili D."/>
            <person name="Kalinowski J."/>
            <person name="Krupovic M."/>
        </authorList>
    </citation>
    <scope>NUCLEOTIDE SEQUENCE</scope>
    <source>
        <strain evidence="3">B12</strain>
    </source>
</reference>
<dbReference type="PANTHER" id="PTHR33295">
    <property type="entry name" value="ATPASE"/>
    <property type="match status" value="1"/>
</dbReference>
<organism evidence="3 4">
    <name type="scientific">Saccharolobus shibatae (strain ATCC 51178 / DSM 5389 / JCM 8931 / NBRC 15437 / B12)</name>
    <name type="common">Sulfolobus shibatae</name>
    <dbReference type="NCBI Taxonomy" id="523848"/>
    <lineage>
        <taxon>Archaea</taxon>
        <taxon>Thermoproteota</taxon>
        <taxon>Thermoprotei</taxon>
        <taxon>Sulfolobales</taxon>
        <taxon>Sulfolobaceae</taxon>
        <taxon>Saccharolobus</taxon>
    </lineage>
</organism>
<proteinExistence type="predicted"/>
<sequence length="421" mass="49158">MLVEYIPQMNVEEAKRIVADQKELVEEKLSMNYIKREVGDISRFLAIPNVLAILGVRRSGKSTLSLMLMKGLNVKFAYLNFDDESLYGLTTKDLKSIEQAIYEVYGNDVSYLVFDEIHNVKGWELFVSRLRETKRIIITGSNSRMLSGELSTSLTGRHSDFTLFPFSFREYLRFKKMNEEVPLSTKRIAEVKVELEKYMEVGGFPEALIIGKDQIDVIYNDILFKDVVFRYKIRELEKFKDFSKSLISYYSTEVSLSKLAKVIGVDKKTIDLWSFGLENAYLIYFLPRYGEKPRERLTFNKKVYIVDPGMISRVAVRAKDKGRIIENLVALKLFRDNQLKGLYYVKGKDFEVDFYDEINSRLLQVTYASDKIEEREIRSLLKAEEMLRVKELIVITYDIEGEEEREGKKIKLVPLYRFLLS</sequence>
<dbReference type="InterPro" id="IPR041682">
    <property type="entry name" value="AAA_14"/>
</dbReference>
<gene>
    <name evidence="3" type="ORF">J5U23_01744</name>
</gene>
<evidence type="ECO:0000313" key="3">
    <source>
        <dbReference type="EMBL" id="QXJ28875.1"/>
    </source>
</evidence>
<accession>A0A8F5GTG7</accession>
<dbReference type="SUPFAM" id="SSF52540">
    <property type="entry name" value="P-loop containing nucleoside triphosphate hydrolases"/>
    <property type="match status" value="1"/>
</dbReference>
<keyword evidence="1" id="KW-0378">Hydrolase</keyword>
<dbReference type="PANTHER" id="PTHR33295:SF19">
    <property type="entry name" value="ARCHAEAL ATPASE"/>
    <property type="match status" value="1"/>
</dbReference>
<dbReference type="AlphaFoldDB" id="A0A8F5GTG7"/>
<dbReference type="GO" id="GO:0016787">
    <property type="term" value="F:hydrolase activity"/>
    <property type="evidence" value="ECO:0007669"/>
    <property type="project" value="UniProtKB-KW"/>
</dbReference>
<dbReference type="InterPro" id="IPR027417">
    <property type="entry name" value="P-loop_NTPase"/>
</dbReference>
<evidence type="ECO:0000256" key="1">
    <source>
        <dbReference type="ARBA" id="ARBA00022801"/>
    </source>
</evidence>
<dbReference type="PROSITE" id="PS00690">
    <property type="entry name" value="DEAH_ATP_HELICASE"/>
    <property type="match status" value="1"/>
</dbReference>
<dbReference type="SMART" id="SM00382">
    <property type="entry name" value="AAA"/>
    <property type="match status" value="1"/>
</dbReference>
<dbReference type="Proteomes" id="UP000694018">
    <property type="component" value="Chromosome"/>
</dbReference>
<protein>
    <recommendedName>
        <fullName evidence="2">AAA+ ATPase domain-containing protein</fullName>
    </recommendedName>
</protein>
<dbReference type="InterPro" id="IPR002464">
    <property type="entry name" value="DNA/RNA_helicase_DEAH_CS"/>
</dbReference>
<dbReference type="InterPro" id="IPR003593">
    <property type="entry name" value="AAA+_ATPase"/>
</dbReference>
<dbReference type="EMBL" id="CP077717">
    <property type="protein sequence ID" value="QXJ28875.1"/>
    <property type="molecule type" value="Genomic_DNA"/>
</dbReference>
<dbReference type="Pfam" id="PF13173">
    <property type="entry name" value="AAA_14"/>
    <property type="match status" value="1"/>
</dbReference>
<dbReference type="InterPro" id="IPR025420">
    <property type="entry name" value="DUF4143"/>
</dbReference>
<name>A0A8F5GTG7_SACSH</name>
<dbReference type="Pfam" id="PF13635">
    <property type="entry name" value="DUF4143"/>
    <property type="match status" value="1"/>
</dbReference>
<evidence type="ECO:0000259" key="2">
    <source>
        <dbReference type="SMART" id="SM00382"/>
    </source>
</evidence>
<feature type="domain" description="AAA+ ATPase" evidence="2">
    <location>
        <begin position="47"/>
        <end position="165"/>
    </location>
</feature>